<accession>A0A9P6IYQ9</accession>
<dbReference type="PANTHER" id="PTHR12480">
    <property type="entry name" value="ARGININE DEMETHYLASE AND LYSYL-HYDROXYLASE JMJD"/>
    <property type="match status" value="1"/>
</dbReference>
<dbReference type="Pfam" id="PF01636">
    <property type="entry name" value="APH"/>
    <property type="match status" value="1"/>
</dbReference>
<dbReference type="InterPro" id="IPR002575">
    <property type="entry name" value="Aminoglycoside_PTrfase"/>
</dbReference>
<dbReference type="PROSITE" id="PS51184">
    <property type="entry name" value="JMJC"/>
    <property type="match status" value="1"/>
</dbReference>
<dbReference type="Gene3D" id="2.60.120.650">
    <property type="entry name" value="Cupin"/>
    <property type="match status" value="1"/>
</dbReference>
<dbReference type="Pfam" id="PF02373">
    <property type="entry name" value="JmjC"/>
    <property type="match status" value="1"/>
</dbReference>
<evidence type="ECO:0000313" key="2">
    <source>
        <dbReference type="EMBL" id="KAF9954224.1"/>
    </source>
</evidence>
<dbReference type="Pfam" id="PF12937">
    <property type="entry name" value="F-box-like"/>
    <property type="match status" value="1"/>
</dbReference>
<sequence length="823" mass="93866">MTSALDPVTARAASLGLFCRLPDSLTIRCILTLLGPKDLYALMLTSRYLHVFARNDLVWRRLIFATRDRKSTRLVFRGSWLLTYLFPNPEHDEACVNYLRDNNALNFQDVSSEYLHHQWLRSNTSFAHFYPPPPAPPTPAVGENRPVNPIIPIENYDDLDQETFYRRYGFPNRPVMIQNSGVESWPAWEQWTLEALAAKHGDTPFRISNIDSDNEPSFRLCFKDFSHYLLYNKDQDPLYLFDPYFADAVPEMELAYEASAFEAISQAGLSPRVSRRVPKYFSFDFFSLLEGDSRPPYRWLLIGPQRTGAPWHTDPSGTSAWNTLLSGHKRWALYPPHMTPPGHDPTSSTRLTSVAWYLDVYPFLPQESRPIEIVQNPGQTIYVPSGWWHMVLNMDHTVAVTQNFADDSNIIQVRQSMQADDTETIQIQRWDELALKLSMLRPDLAPALQPSEEDEQLQRLKTQSSWLDPHSENAVDQWHDRVKDIVQRSTGFANPGKIELIGTGQNVCFLTAHGFVKFFTPFHDGHDSFLSEVQANTILEACAAGAKGDVLAPPRMLGYGYLFSDQTLAMTEWRWPFIMTEALSKTHPVDLVESKEFMPEDEFGYSVLLPPILRTLSYCHSLDSRSLLNESQLDARADQPRLSTGYTARCLKAAALNHACWRVFPNHLLKLLPSYLPKDATAVFDPSKGDTVASLVHGDVNPGNVLGHLTEEDEVFRPLSLIDFGDAVLKADPLIDIVSVFVTILNCRQDLGMTKLLLDYWRQFGAKRDQDPERSLARRCMWHVLLWPSEGLSLHLVRCVPEVGEMTTWEQLEEAIFGWWSSL</sequence>
<evidence type="ECO:0000259" key="1">
    <source>
        <dbReference type="PROSITE" id="PS51184"/>
    </source>
</evidence>
<dbReference type="AlphaFoldDB" id="A0A9P6IYQ9"/>
<dbReference type="OrthoDB" id="424465at2759"/>
<keyword evidence="3" id="KW-1185">Reference proteome</keyword>
<protein>
    <recommendedName>
        <fullName evidence="1">JmjC domain-containing protein</fullName>
    </recommendedName>
</protein>
<dbReference type="SUPFAM" id="SSF81383">
    <property type="entry name" value="F-box domain"/>
    <property type="match status" value="1"/>
</dbReference>
<dbReference type="InterPro" id="IPR003347">
    <property type="entry name" value="JmjC_dom"/>
</dbReference>
<comment type="caution">
    <text evidence="2">The sequence shown here is derived from an EMBL/GenBank/DDBJ whole genome shotgun (WGS) entry which is preliminary data.</text>
</comment>
<dbReference type="SUPFAM" id="SSF56112">
    <property type="entry name" value="Protein kinase-like (PK-like)"/>
    <property type="match status" value="1"/>
</dbReference>
<reference evidence="2" key="1">
    <citation type="journal article" date="2020" name="Fungal Divers.">
        <title>Resolving the Mortierellaceae phylogeny through synthesis of multi-gene phylogenetics and phylogenomics.</title>
        <authorList>
            <person name="Vandepol N."/>
            <person name="Liber J."/>
            <person name="Desiro A."/>
            <person name="Na H."/>
            <person name="Kennedy M."/>
            <person name="Barry K."/>
            <person name="Grigoriev I.V."/>
            <person name="Miller A.N."/>
            <person name="O'Donnell K."/>
            <person name="Stajich J.E."/>
            <person name="Bonito G."/>
        </authorList>
    </citation>
    <scope>NUCLEOTIDE SEQUENCE</scope>
    <source>
        <strain evidence="2">CK1249</strain>
    </source>
</reference>
<proteinExistence type="predicted"/>
<dbReference type="InterPro" id="IPR036047">
    <property type="entry name" value="F-box-like_dom_sf"/>
</dbReference>
<name>A0A9P6IYQ9_MORAP</name>
<dbReference type="Gene3D" id="3.90.1200.10">
    <property type="match status" value="1"/>
</dbReference>
<dbReference type="InterPro" id="IPR050910">
    <property type="entry name" value="JMJD6_ArgDemeth/LysHydrox"/>
</dbReference>
<dbReference type="SUPFAM" id="SSF51197">
    <property type="entry name" value="Clavaminate synthase-like"/>
    <property type="match status" value="1"/>
</dbReference>
<gene>
    <name evidence="2" type="ORF">BGZ70_010625</name>
</gene>
<dbReference type="InterPro" id="IPR011009">
    <property type="entry name" value="Kinase-like_dom_sf"/>
</dbReference>
<organism evidence="2 3">
    <name type="scientific">Mortierella alpina</name>
    <name type="common">Oleaginous fungus</name>
    <name type="synonym">Mortierella renispora</name>
    <dbReference type="NCBI Taxonomy" id="64518"/>
    <lineage>
        <taxon>Eukaryota</taxon>
        <taxon>Fungi</taxon>
        <taxon>Fungi incertae sedis</taxon>
        <taxon>Mucoromycota</taxon>
        <taxon>Mortierellomycotina</taxon>
        <taxon>Mortierellomycetes</taxon>
        <taxon>Mortierellales</taxon>
        <taxon>Mortierellaceae</taxon>
        <taxon>Mortierella</taxon>
    </lineage>
</organism>
<dbReference type="InterPro" id="IPR001810">
    <property type="entry name" value="F-box_dom"/>
</dbReference>
<dbReference type="EMBL" id="JAAAHY010000984">
    <property type="protein sequence ID" value="KAF9954224.1"/>
    <property type="molecule type" value="Genomic_DNA"/>
</dbReference>
<dbReference type="SMART" id="SM00558">
    <property type="entry name" value="JmjC"/>
    <property type="match status" value="1"/>
</dbReference>
<dbReference type="Proteomes" id="UP000738359">
    <property type="component" value="Unassembled WGS sequence"/>
</dbReference>
<feature type="domain" description="JmjC" evidence="1">
    <location>
        <begin position="266"/>
        <end position="421"/>
    </location>
</feature>
<evidence type="ECO:0000313" key="3">
    <source>
        <dbReference type="Proteomes" id="UP000738359"/>
    </source>
</evidence>